<keyword evidence="1" id="KW-0472">Membrane</keyword>
<keyword evidence="1" id="KW-1133">Transmembrane helix</keyword>
<dbReference type="RefSeq" id="WP_307910011.1">
    <property type="nucleotide sequence ID" value="NZ_JAVFJF020000030.1"/>
</dbReference>
<dbReference type="Pfam" id="PF09850">
    <property type="entry name" value="DotU"/>
    <property type="match status" value="1"/>
</dbReference>
<evidence type="ECO:0000259" key="2">
    <source>
        <dbReference type="Pfam" id="PF09850"/>
    </source>
</evidence>
<dbReference type="InterPro" id="IPR017732">
    <property type="entry name" value="T4/T6SS_DotU"/>
</dbReference>
<keyword evidence="4" id="KW-1185">Reference proteome</keyword>
<keyword evidence="1" id="KW-0812">Transmembrane</keyword>
<evidence type="ECO:0000256" key="1">
    <source>
        <dbReference type="SAM" id="Phobius"/>
    </source>
</evidence>
<name>A0ABU8V422_9NEIS</name>
<sequence length="254" mass="28291">MTEESALPVSGAITQAPLATVFGDSYAEWLQFYDELMSGGLAVDKVVESAAEQASLLTRRLSRNASARVGAAGQSQIDAVQYLFVALVDERLLFQEWPGQTAWQQAPLEQRLFGTRTAGEKVPELIERVLRERDPTTRDLATVCLQCLILGFYGRLRSGGGLGLHEEWRRELFAFVHQREVDARSLDRVLERGSALPPQRIEARRLLPDGFRLGLGIATLAAVVLAASHLFWRDIESRVEPLLFQSNMESGVRK</sequence>
<proteinExistence type="predicted"/>
<evidence type="ECO:0000313" key="3">
    <source>
        <dbReference type="EMBL" id="MEJ8675887.1"/>
    </source>
</evidence>
<dbReference type="EMBL" id="JAVFJF020000030">
    <property type="protein sequence ID" value="MEJ8675887.1"/>
    <property type="molecule type" value="Genomic_DNA"/>
</dbReference>
<dbReference type="NCBIfam" id="TIGR03349">
    <property type="entry name" value="IV_VI_DotU"/>
    <property type="match status" value="1"/>
</dbReference>
<protein>
    <submittedName>
        <fullName evidence="3">DotU/TssL family secretion system protein</fullName>
    </submittedName>
</protein>
<dbReference type="Proteomes" id="UP001224516">
    <property type="component" value="Unassembled WGS sequence"/>
</dbReference>
<dbReference type="InterPro" id="IPR038522">
    <property type="entry name" value="T4/T6SS_DotU_sf"/>
</dbReference>
<accession>A0ABU8V422</accession>
<dbReference type="PANTHER" id="PTHR38033:SF1">
    <property type="entry name" value="DOTU FAMILY TYPE IV_VI SECRETION SYSTEM PROTEIN"/>
    <property type="match status" value="1"/>
</dbReference>
<reference evidence="3 4" key="1">
    <citation type="submission" date="2023-12" db="EMBL/GenBank/DDBJ databases">
        <title>Evaluation and characterization of a potential secondary metabolite violacein from indigenous Chromobacterium amazonense SAM215.</title>
        <authorList>
            <person name="Tarafdar M.R."/>
            <person name="Abedin S.M."/>
            <person name="Atiqua A."/>
            <person name="Saha A."/>
            <person name="Khan S.N."/>
        </authorList>
    </citation>
    <scope>NUCLEOTIDE SEQUENCE [LARGE SCALE GENOMIC DNA]</scope>
    <source>
        <strain evidence="3 4">SAM215</strain>
    </source>
</reference>
<comment type="caution">
    <text evidence="3">The sequence shown here is derived from an EMBL/GenBank/DDBJ whole genome shotgun (WGS) entry which is preliminary data.</text>
</comment>
<evidence type="ECO:0000313" key="4">
    <source>
        <dbReference type="Proteomes" id="UP001224516"/>
    </source>
</evidence>
<gene>
    <name evidence="3" type="ORF">QCL97_014215</name>
</gene>
<dbReference type="PANTHER" id="PTHR38033">
    <property type="entry name" value="MEMBRANE PROTEIN-RELATED"/>
    <property type="match status" value="1"/>
</dbReference>
<organism evidence="3 4">
    <name type="scientific">Chromobacterium amazonense</name>
    <dbReference type="NCBI Taxonomy" id="1382803"/>
    <lineage>
        <taxon>Bacteria</taxon>
        <taxon>Pseudomonadati</taxon>
        <taxon>Pseudomonadota</taxon>
        <taxon>Betaproteobacteria</taxon>
        <taxon>Neisseriales</taxon>
        <taxon>Chromobacteriaceae</taxon>
        <taxon>Chromobacterium</taxon>
    </lineage>
</organism>
<dbReference type="Gene3D" id="1.25.40.590">
    <property type="entry name" value="Type IV / VI secretion system, DotU"/>
    <property type="match status" value="1"/>
</dbReference>
<feature type="transmembrane region" description="Helical" evidence="1">
    <location>
        <begin position="210"/>
        <end position="232"/>
    </location>
</feature>
<feature type="domain" description="Type IV / VI secretion system DotU" evidence="2">
    <location>
        <begin position="66"/>
        <end position="227"/>
    </location>
</feature>